<dbReference type="EMBL" id="LWQU01000175">
    <property type="protein sequence ID" value="OAN46291.1"/>
    <property type="molecule type" value="Genomic_DNA"/>
</dbReference>
<keyword evidence="1" id="KW-0472">Membrane</keyword>
<organism evidence="2 3">
    <name type="scientific">Magnetospirillum moscoviense</name>
    <dbReference type="NCBI Taxonomy" id="1437059"/>
    <lineage>
        <taxon>Bacteria</taxon>
        <taxon>Pseudomonadati</taxon>
        <taxon>Pseudomonadota</taxon>
        <taxon>Alphaproteobacteria</taxon>
        <taxon>Rhodospirillales</taxon>
        <taxon>Rhodospirillaceae</taxon>
        <taxon>Magnetospirillum</taxon>
    </lineage>
</organism>
<gene>
    <name evidence="2" type="ORF">A6A05_16155</name>
</gene>
<keyword evidence="1" id="KW-0812">Transmembrane</keyword>
<keyword evidence="1" id="KW-1133">Transmembrane helix</keyword>
<evidence type="ECO:0000313" key="2">
    <source>
        <dbReference type="EMBL" id="OAN46291.1"/>
    </source>
</evidence>
<accession>A0A178MBW5</accession>
<reference evidence="2 3" key="1">
    <citation type="submission" date="2016-04" db="EMBL/GenBank/DDBJ databases">
        <title>Draft genome sequence of freshwater magnetotactic bacteria Magnetospirillum marisnigri SP-1 and Magnetospirillum moscoviense BB-1.</title>
        <authorList>
            <person name="Koziaeva V."/>
            <person name="Dziuba M.V."/>
            <person name="Ivanov T.M."/>
            <person name="Kuznetsov B."/>
            <person name="Grouzdev D.S."/>
        </authorList>
    </citation>
    <scope>NUCLEOTIDE SEQUENCE [LARGE SCALE GENOMIC DNA]</scope>
    <source>
        <strain evidence="2 3">BB-1</strain>
    </source>
</reference>
<name>A0A178MBW5_9PROT</name>
<keyword evidence="3" id="KW-1185">Reference proteome</keyword>
<dbReference type="AlphaFoldDB" id="A0A178MBW5"/>
<protein>
    <submittedName>
        <fullName evidence="2">Uncharacterized protein</fullName>
    </submittedName>
</protein>
<feature type="transmembrane region" description="Helical" evidence="1">
    <location>
        <begin position="22"/>
        <end position="48"/>
    </location>
</feature>
<evidence type="ECO:0000313" key="3">
    <source>
        <dbReference type="Proteomes" id="UP000078543"/>
    </source>
</evidence>
<evidence type="ECO:0000256" key="1">
    <source>
        <dbReference type="SAM" id="Phobius"/>
    </source>
</evidence>
<sequence length="65" mass="6482">MLLSNVGGGKAVAMAPMVGKTVAIGVTATVGWGVLSVLAVAALGSVYFCRRFAGTLDQPVSDLEG</sequence>
<comment type="caution">
    <text evidence="2">The sequence shown here is derived from an EMBL/GenBank/DDBJ whole genome shotgun (WGS) entry which is preliminary data.</text>
</comment>
<proteinExistence type="predicted"/>
<dbReference type="Proteomes" id="UP000078543">
    <property type="component" value="Unassembled WGS sequence"/>
</dbReference>